<dbReference type="Gene3D" id="3.20.20.140">
    <property type="entry name" value="Metal-dependent hydrolases"/>
    <property type="match status" value="1"/>
</dbReference>
<dbReference type="PANTHER" id="PTHR32182:SF0">
    <property type="entry name" value="DNA REPLICATION AND REPAIR PROTEIN RECF"/>
    <property type="match status" value="1"/>
</dbReference>
<dbReference type="Gene3D" id="3.40.50.300">
    <property type="entry name" value="P-loop containing nucleotide triphosphate hydrolases"/>
    <property type="match status" value="2"/>
</dbReference>
<dbReference type="AlphaFoldDB" id="A0A653E4S6"/>
<dbReference type="InterPro" id="IPR016195">
    <property type="entry name" value="Pol/histidinol_Pase-like"/>
</dbReference>
<sequence>MVEYQGMRWLKADFQVQTPEDNRHWADDDLRLHIRRPIIDGKPCEQGIQAKAKQFLQRCHELDLEMIGITDHNFSEKADPRDWFLTHLVEQNKSVAKELNRAPISIFPGFEVDIGYHVLCLFDPAKKQRHVQRVNMILTKLGLAEHERFRAGEPALLRREGRTISLKELLEVVQEQHSGIVIAAHADQADGMLSSANNIADYQIPGLLAVEVTTYPLPKRFKSILEGSNPDWSRRGRQPAYIQSSDAKSVKVGEDGRPIANSLGYRWTWLKVSKPSIVALRQAFLDGTSRLRIQDVRPSEEQTHPRIVFLKCSGLKFLADQEIAFSPNLNTVIGGRGTGKSTLMELLRFAFARDTGGQFSASTKAKFERLRGTFSGDAEIQVGWESVPGQVDIISLRPDAAHEMLQGEVLDIPAYLKQIPIQFYSQQQLSELTDIGGEGSLLGMVDEACSAELQALKGRENTLRAEIIQVFAASDQLDELRKVEKELSQELQELNRQWQARKEVQAEALQYQRAEAARQYFEKAKTQLVEDASSLNDLAKQLSNRGVLNDGNVEAWPRSDWFNDYTQGVDALRQKHSDKLTELAAEVQKDAEELEQQLGGWSSVSAELGAIKAGFLRACEERGLQPQDVARLQEIDRLRQIKQANLEDLLKKIEALTPEVERRESMLSKLHDLWSEQLMARTRTAQEITQKADCSINVRIQPMADEVHFQEVWEGMAPDRRARVGRVWEQIGTALFADFQQHLVDLNPGSQSPWLYIKAVLMGELPAPLEMAGLSDDIRKHFVEQKNKWRAARLTRIEDKVDVELYRADGTLVGNIQSRVLSEGQRNTAVLKLLLAQGDGPILIDQPEDELDSNFIYHELVPLLRKVKNRRQLILTTHNANLPVNADTDLVFALDVSGGRGTQLAIGGLDQAHSANAVLNIMEGSAEAFKRRFDKYHF</sequence>
<dbReference type="GO" id="GO:0006302">
    <property type="term" value="P:double-strand break repair"/>
    <property type="evidence" value="ECO:0007669"/>
    <property type="project" value="TreeGrafter"/>
</dbReference>
<dbReference type="RefSeq" id="WP_150548507.1">
    <property type="nucleotide sequence ID" value="NZ_LR215729.2"/>
</dbReference>
<accession>A0A653E4S6</accession>
<feature type="domain" description="ATPase AAA-type core" evidence="1">
    <location>
        <begin position="774"/>
        <end position="882"/>
    </location>
</feature>
<dbReference type="InterPro" id="IPR003959">
    <property type="entry name" value="ATPase_AAA_core"/>
</dbReference>
<proteinExistence type="predicted"/>
<dbReference type="InterPro" id="IPR027417">
    <property type="entry name" value="P-loop_NTPase"/>
</dbReference>
<name>A0A653E4S6_9PSED</name>
<evidence type="ECO:0000259" key="1">
    <source>
        <dbReference type="Pfam" id="PF13304"/>
    </source>
</evidence>
<dbReference type="EMBL" id="LR215729">
    <property type="protein sequence ID" value="VEV97719.1"/>
    <property type="molecule type" value="Genomic_DNA"/>
</dbReference>
<dbReference type="GO" id="GO:0000731">
    <property type="term" value="P:DNA synthesis involved in DNA repair"/>
    <property type="evidence" value="ECO:0007669"/>
    <property type="project" value="TreeGrafter"/>
</dbReference>
<reference evidence="2" key="1">
    <citation type="submission" date="2019-02" db="EMBL/GenBank/DDBJ databases">
        <authorList>
            <consortium name="Genoscope - CEA"/>
            <person name="William W."/>
        </authorList>
    </citation>
    <scope>NUCLEOTIDE SEQUENCE [LARGE SCALE GENOMIC DNA]</scope>
    <source>
        <strain evidence="2">YSy11</strain>
    </source>
</reference>
<dbReference type="GO" id="GO:0016887">
    <property type="term" value="F:ATP hydrolysis activity"/>
    <property type="evidence" value="ECO:0007669"/>
    <property type="project" value="InterPro"/>
</dbReference>
<dbReference type="PANTHER" id="PTHR32182">
    <property type="entry name" value="DNA REPLICATION AND REPAIR PROTEIN RECF"/>
    <property type="match status" value="1"/>
</dbReference>
<dbReference type="SUPFAM" id="SSF52540">
    <property type="entry name" value="P-loop containing nucleoside triphosphate hydrolases"/>
    <property type="match status" value="1"/>
</dbReference>
<dbReference type="Pfam" id="PF13304">
    <property type="entry name" value="AAA_21"/>
    <property type="match status" value="1"/>
</dbReference>
<organism evidence="2">
    <name type="scientific">Pseudomonas marincola</name>
    <dbReference type="NCBI Taxonomy" id="437900"/>
    <lineage>
        <taxon>Bacteria</taxon>
        <taxon>Pseudomonadati</taxon>
        <taxon>Pseudomonadota</taxon>
        <taxon>Gammaproteobacteria</taxon>
        <taxon>Pseudomonadales</taxon>
        <taxon>Pseudomonadaceae</taxon>
        <taxon>Pseudomonas</taxon>
    </lineage>
</organism>
<dbReference type="SUPFAM" id="SSF89550">
    <property type="entry name" value="PHP domain-like"/>
    <property type="match status" value="1"/>
</dbReference>
<dbReference type="NCBIfam" id="NF045780">
    <property type="entry name" value="TrlF_fam_ATP"/>
    <property type="match status" value="1"/>
</dbReference>
<dbReference type="InterPro" id="IPR054787">
    <property type="entry name" value="TrlF_ATPase"/>
</dbReference>
<protein>
    <submittedName>
        <fullName evidence="2">Phosphoesterase</fullName>
    </submittedName>
</protein>
<dbReference type="GO" id="GO:0005524">
    <property type="term" value="F:ATP binding"/>
    <property type="evidence" value="ECO:0007669"/>
    <property type="project" value="InterPro"/>
</dbReference>
<evidence type="ECO:0000313" key="2">
    <source>
        <dbReference type="EMBL" id="VEV97719.1"/>
    </source>
</evidence>
<gene>
    <name evidence="2" type="ORF">PMYSY11_2674</name>
</gene>